<accession>A0A7K3LQI4</accession>
<proteinExistence type="predicted"/>
<keyword evidence="2" id="KW-1185">Reference proteome</keyword>
<evidence type="ECO:0000313" key="1">
    <source>
        <dbReference type="EMBL" id="NDK90331.1"/>
    </source>
</evidence>
<sequence>MSKNVKIALIVLGLGALVALTVILRREKTIVDATTAKIEDTIDQLDPAARAAVVAKLGLEAKDKALEAKDRVFS</sequence>
<evidence type="ECO:0000313" key="2">
    <source>
        <dbReference type="Proteomes" id="UP000466307"/>
    </source>
</evidence>
<protein>
    <submittedName>
        <fullName evidence="1">Uncharacterized protein</fullName>
    </submittedName>
</protein>
<dbReference type="AlphaFoldDB" id="A0A7K3LQI4"/>
<dbReference type="EMBL" id="JAADZU010000035">
    <property type="protein sequence ID" value="NDK90331.1"/>
    <property type="molecule type" value="Genomic_DNA"/>
</dbReference>
<comment type="caution">
    <text evidence="1">The sequence shown here is derived from an EMBL/GenBank/DDBJ whole genome shotgun (WGS) entry which is preliminary data.</text>
</comment>
<reference evidence="1 2" key="1">
    <citation type="submission" date="2020-01" db="EMBL/GenBank/DDBJ databases">
        <title>Investigation of new actinobacteria for the biodesulphurisation of diesel fuel.</title>
        <authorList>
            <person name="Athi Narayanan S.M."/>
        </authorList>
    </citation>
    <scope>NUCLEOTIDE SEQUENCE [LARGE SCALE GENOMIC DNA]</scope>
    <source>
        <strain evidence="1 2">213E</strain>
    </source>
</reference>
<dbReference type="RefSeq" id="WP_059039153.1">
    <property type="nucleotide sequence ID" value="NZ_JAADZU010000035.1"/>
</dbReference>
<dbReference type="Proteomes" id="UP000466307">
    <property type="component" value="Unassembled WGS sequence"/>
</dbReference>
<name>A0A7K3LQI4_9ACTN</name>
<gene>
    <name evidence="1" type="ORF">GYA93_12160</name>
</gene>
<organism evidence="1 2">
    <name type="scientific">Gordonia desulfuricans</name>
    <dbReference type="NCBI Taxonomy" id="89051"/>
    <lineage>
        <taxon>Bacteria</taxon>
        <taxon>Bacillati</taxon>
        <taxon>Actinomycetota</taxon>
        <taxon>Actinomycetes</taxon>
        <taxon>Mycobacteriales</taxon>
        <taxon>Gordoniaceae</taxon>
        <taxon>Gordonia</taxon>
    </lineage>
</organism>